<dbReference type="EMBL" id="QHLQ01000006">
    <property type="protein sequence ID" value="NIZ60953.1"/>
    <property type="molecule type" value="Genomic_DNA"/>
</dbReference>
<evidence type="ECO:0000313" key="2">
    <source>
        <dbReference type="EMBL" id="NIZ60953.1"/>
    </source>
</evidence>
<gene>
    <name evidence="2" type="ORF">DL239_08195</name>
</gene>
<comment type="caution">
    <text evidence="2">The sequence shown here is derived from an EMBL/GenBank/DDBJ whole genome shotgun (WGS) entry which is preliminary data.</text>
</comment>
<keyword evidence="3" id="KW-1185">Reference proteome</keyword>
<accession>A0ABX0W5N2</accession>
<proteinExistence type="predicted"/>
<sequence>MVYGFDTPSTYGKFFPEAEMPDYWEHLEQRFNDMSADGATAHEFFSQFKSDFTRDCLHGLQAIDEDLLPKGFVLAKPYKALGDVVLLGLGVAVTARFRELIEKLEPGRHQFRPIKIIQRSGETYSSEYFTLRVLTALDAWDRERSDPGSWKKSVRIAKMRAPLGDHAHGIALSRSVIGDHHIWRGFVSQETGISGFDYYVSDSLKAAIDQAGLKTPPMYQLKEV</sequence>
<dbReference type="Proteomes" id="UP001429564">
    <property type="component" value="Unassembled WGS sequence"/>
</dbReference>
<name>A0ABX0W5N2_9RHOB</name>
<dbReference type="Pfam" id="PF07791">
    <property type="entry name" value="Imm11"/>
    <property type="match status" value="1"/>
</dbReference>
<feature type="domain" description="Immunity MXAN-0049 protein" evidence="1">
    <location>
        <begin position="92"/>
        <end position="214"/>
    </location>
</feature>
<evidence type="ECO:0000313" key="3">
    <source>
        <dbReference type="Proteomes" id="UP001429564"/>
    </source>
</evidence>
<reference evidence="2 3" key="1">
    <citation type="submission" date="2018-05" db="EMBL/GenBank/DDBJ databases">
        <authorList>
            <person name="Zhang Y.-J."/>
        </authorList>
    </citation>
    <scope>NUCLEOTIDE SEQUENCE [LARGE SCALE GENOMIC DNA]</scope>
    <source>
        <strain evidence="2 3">CY04</strain>
    </source>
</reference>
<dbReference type="RefSeq" id="WP_206188393.1">
    <property type="nucleotide sequence ID" value="NZ_QHLQ01000006.1"/>
</dbReference>
<protein>
    <recommendedName>
        <fullName evidence="1">Immunity MXAN-0049 protein domain-containing protein</fullName>
    </recommendedName>
</protein>
<evidence type="ECO:0000259" key="1">
    <source>
        <dbReference type="Pfam" id="PF07791"/>
    </source>
</evidence>
<organism evidence="2 3">
    <name type="scientific">Parasedimentitalea denitrificans</name>
    <dbReference type="NCBI Taxonomy" id="2211118"/>
    <lineage>
        <taxon>Bacteria</taxon>
        <taxon>Pseudomonadati</taxon>
        <taxon>Pseudomonadota</taxon>
        <taxon>Alphaproteobacteria</taxon>
        <taxon>Rhodobacterales</taxon>
        <taxon>Paracoccaceae</taxon>
        <taxon>Parasedimentitalea</taxon>
    </lineage>
</organism>
<dbReference type="InterPro" id="IPR012433">
    <property type="entry name" value="Imm11"/>
</dbReference>